<organism evidence="3 4">
    <name type="scientific">Butyrivibrio fibrisolvens DSM 3071</name>
    <dbReference type="NCBI Taxonomy" id="1121131"/>
    <lineage>
        <taxon>Bacteria</taxon>
        <taxon>Bacillati</taxon>
        <taxon>Bacillota</taxon>
        <taxon>Clostridia</taxon>
        <taxon>Lachnospirales</taxon>
        <taxon>Lachnospiraceae</taxon>
        <taxon>Butyrivibrio</taxon>
    </lineage>
</organism>
<dbReference type="AlphaFoldDB" id="A0A1M5ZGE3"/>
<feature type="transmembrane region" description="Helical" evidence="1">
    <location>
        <begin position="21"/>
        <end position="41"/>
    </location>
</feature>
<dbReference type="SUPFAM" id="SSF55073">
    <property type="entry name" value="Nucleotide cyclase"/>
    <property type="match status" value="1"/>
</dbReference>
<reference evidence="4" key="1">
    <citation type="submission" date="2016-11" db="EMBL/GenBank/DDBJ databases">
        <authorList>
            <person name="Varghese N."/>
            <person name="Submissions S."/>
        </authorList>
    </citation>
    <scope>NUCLEOTIDE SEQUENCE [LARGE SCALE GENOMIC DNA]</scope>
    <source>
        <strain evidence="4">DSM 3071</strain>
    </source>
</reference>
<protein>
    <submittedName>
        <fullName evidence="3">Diguanylate cyclase (GGDEF) domain-containing protein</fullName>
    </submittedName>
</protein>
<dbReference type="InterPro" id="IPR029787">
    <property type="entry name" value="Nucleotide_cyclase"/>
</dbReference>
<dbReference type="RefSeq" id="WP_073387841.1">
    <property type="nucleotide sequence ID" value="NZ_FQXK01000018.1"/>
</dbReference>
<dbReference type="InterPro" id="IPR043128">
    <property type="entry name" value="Rev_trsase/Diguanyl_cyclase"/>
</dbReference>
<proteinExistence type="predicted"/>
<dbReference type="OrthoDB" id="2050479at2"/>
<accession>A0A1M5ZGE3</accession>
<keyword evidence="1" id="KW-1133">Transmembrane helix</keyword>
<dbReference type="EMBL" id="FQXK01000018">
    <property type="protein sequence ID" value="SHI23280.1"/>
    <property type="molecule type" value="Genomic_DNA"/>
</dbReference>
<evidence type="ECO:0000313" key="4">
    <source>
        <dbReference type="Proteomes" id="UP000184278"/>
    </source>
</evidence>
<keyword evidence="1" id="KW-0472">Membrane</keyword>
<evidence type="ECO:0000259" key="2">
    <source>
        <dbReference type="PROSITE" id="PS50887"/>
    </source>
</evidence>
<evidence type="ECO:0000256" key="1">
    <source>
        <dbReference type="SAM" id="Phobius"/>
    </source>
</evidence>
<keyword evidence="4" id="KW-1185">Reference proteome</keyword>
<gene>
    <name evidence="3" type="ORF">SAMN02745229_02266</name>
</gene>
<sequence>MNPIKEIQKQKYADSFKALKIIQLLLMVLVIIVYIVLFMSIPDMRDYVEHSYLLRITNISLFILILIGILITIFDLSKYVPILTEYEEQKNKSYLDALTGIPNRFSCDLVFEMYGENRKLNNVACAIIVIDNLIQINREKGRIAGNQALVDFSWMLEDISDDYGFAGRNGGNEFLFIVENCDDLKMNEFFQKLNKRVSDYNMQPGKDSIHISYAHVLNSQFHANKFSDIIAEAYKKLKEVQKKSA</sequence>
<evidence type="ECO:0000313" key="3">
    <source>
        <dbReference type="EMBL" id="SHI23280.1"/>
    </source>
</evidence>
<dbReference type="PROSITE" id="PS50887">
    <property type="entry name" value="GGDEF"/>
    <property type="match status" value="1"/>
</dbReference>
<dbReference type="Gene3D" id="3.30.70.270">
    <property type="match status" value="1"/>
</dbReference>
<feature type="transmembrane region" description="Helical" evidence="1">
    <location>
        <begin position="53"/>
        <end position="74"/>
    </location>
</feature>
<name>A0A1M5ZGE3_BUTFI</name>
<dbReference type="SMART" id="SM00267">
    <property type="entry name" value="GGDEF"/>
    <property type="match status" value="1"/>
</dbReference>
<dbReference type="Proteomes" id="UP000184278">
    <property type="component" value="Unassembled WGS sequence"/>
</dbReference>
<keyword evidence="1" id="KW-0812">Transmembrane</keyword>
<feature type="domain" description="GGDEF" evidence="2">
    <location>
        <begin position="121"/>
        <end position="245"/>
    </location>
</feature>
<dbReference type="STRING" id="1121131.SAMN02745229_02266"/>
<dbReference type="NCBIfam" id="TIGR00254">
    <property type="entry name" value="GGDEF"/>
    <property type="match status" value="1"/>
</dbReference>
<dbReference type="Pfam" id="PF00990">
    <property type="entry name" value="GGDEF"/>
    <property type="match status" value="1"/>
</dbReference>
<dbReference type="GeneID" id="89509810"/>
<dbReference type="InterPro" id="IPR000160">
    <property type="entry name" value="GGDEF_dom"/>
</dbReference>